<evidence type="ECO:0000259" key="3">
    <source>
        <dbReference type="Pfam" id="PF06094"/>
    </source>
</evidence>
<dbReference type="InterPro" id="IPR009288">
    <property type="entry name" value="AIG2-like_dom"/>
</dbReference>
<dbReference type="SUPFAM" id="SSF110857">
    <property type="entry name" value="Gamma-glutamyl cyclotransferase-like"/>
    <property type="match status" value="1"/>
</dbReference>
<dbReference type="PANTHER" id="PTHR31544">
    <property type="entry name" value="AIG2-LIKE PROTEIN D"/>
    <property type="match status" value="1"/>
</dbReference>
<dbReference type="Proteomes" id="UP000434241">
    <property type="component" value="Unassembled WGS sequence"/>
</dbReference>
<gene>
    <name evidence="4" type="ORF">FYJ55_04840</name>
</gene>
<accession>A0A6N7V1R6</accession>
<organism evidence="4 5">
    <name type="scientific">Holdemanella porci</name>
    <dbReference type="NCBI Taxonomy" id="2652276"/>
    <lineage>
        <taxon>Bacteria</taxon>
        <taxon>Bacillati</taxon>
        <taxon>Bacillota</taxon>
        <taxon>Erysipelotrichia</taxon>
        <taxon>Erysipelotrichales</taxon>
        <taxon>Erysipelotrichaceae</taxon>
        <taxon>Holdemanella</taxon>
    </lineage>
</organism>
<dbReference type="AlphaFoldDB" id="A0A6N7V1R6"/>
<keyword evidence="5" id="KW-1185">Reference proteome</keyword>
<sequence length="109" mass="12688">MNNAKYILFVYGTLKKNERAHDLLENSQCLGKGIIKGYKKIDMVYYPGIVVCENETVEGEVYQIDEETKRNVDVYECEGYLFKCVDVDIYVNQEVLKGIVYEYIGHDEK</sequence>
<keyword evidence="1 4" id="KW-0808">Transferase</keyword>
<dbReference type="RefSeq" id="WP_154555880.1">
    <property type="nucleotide sequence ID" value="NZ_VUMR01000018.1"/>
</dbReference>
<evidence type="ECO:0000313" key="5">
    <source>
        <dbReference type="Proteomes" id="UP000434241"/>
    </source>
</evidence>
<dbReference type="PANTHER" id="PTHR31544:SF2">
    <property type="entry name" value="AIG2-LIKE PROTEIN D"/>
    <property type="match status" value="1"/>
</dbReference>
<evidence type="ECO:0000256" key="1">
    <source>
        <dbReference type="ARBA" id="ARBA00022679"/>
    </source>
</evidence>
<reference evidence="4 5" key="1">
    <citation type="submission" date="2019-08" db="EMBL/GenBank/DDBJ databases">
        <title>In-depth cultivation of the pig gut microbiome towards novel bacterial diversity and tailored functional studies.</title>
        <authorList>
            <person name="Wylensek D."/>
            <person name="Hitch T.C.A."/>
            <person name="Clavel T."/>
        </authorList>
    </citation>
    <scope>NUCLEOTIDE SEQUENCE [LARGE SCALE GENOMIC DNA]</scope>
    <source>
        <strain evidence="4 5">LKV-472-APC-3</strain>
    </source>
</reference>
<proteinExistence type="predicted"/>
<feature type="domain" description="Gamma-glutamylcyclotransferase AIG2-like" evidence="3">
    <location>
        <begin position="8"/>
        <end position="103"/>
    </location>
</feature>
<evidence type="ECO:0000313" key="4">
    <source>
        <dbReference type="EMBL" id="MSS56233.1"/>
    </source>
</evidence>
<comment type="caution">
    <text evidence="4">The sequence shown here is derived from an EMBL/GenBank/DDBJ whole genome shotgun (WGS) entry which is preliminary data.</text>
</comment>
<dbReference type="Gene3D" id="3.10.490.10">
    <property type="entry name" value="Gamma-glutamyl cyclotransferase-like"/>
    <property type="match status" value="1"/>
</dbReference>
<evidence type="ECO:0000256" key="2">
    <source>
        <dbReference type="ARBA" id="ARBA00030602"/>
    </source>
</evidence>
<dbReference type="InterPro" id="IPR013024">
    <property type="entry name" value="GGCT-like"/>
</dbReference>
<dbReference type="InterPro" id="IPR045038">
    <property type="entry name" value="AIG2-like"/>
</dbReference>
<dbReference type="GeneID" id="93158615"/>
<protein>
    <recommendedName>
        <fullName evidence="2">Putative gamma-glutamylcyclotransferase</fullName>
    </recommendedName>
</protein>
<name>A0A6N7V1R6_9FIRM</name>
<dbReference type="Pfam" id="PF06094">
    <property type="entry name" value="GGACT"/>
    <property type="match status" value="1"/>
</dbReference>
<dbReference type="InterPro" id="IPR036568">
    <property type="entry name" value="GGCT-like_sf"/>
</dbReference>
<dbReference type="CDD" id="cd06661">
    <property type="entry name" value="GGCT_like"/>
    <property type="match status" value="1"/>
</dbReference>
<dbReference type="EMBL" id="VUMR01000018">
    <property type="protein sequence ID" value="MSS56233.1"/>
    <property type="molecule type" value="Genomic_DNA"/>
</dbReference>
<dbReference type="GO" id="GO:0016740">
    <property type="term" value="F:transferase activity"/>
    <property type="evidence" value="ECO:0007669"/>
    <property type="project" value="UniProtKB-KW"/>
</dbReference>